<name>A0A221SYQ0_9DEIO</name>
<evidence type="ECO:0000313" key="4">
    <source>
        <dbReference type="Proteomes" id="UP000259030"/>
    </source>
</evidence>
<evidence type="ECO:0000313" key="3">
    <source>
        <dbReference type="EMBL" id="ASN81777.1"/>
    </source>
</evidence>
<dbReference type="KEGG" id="dfc:DFI_12955"/>
<dbReference type="EMBL" id="CP021081">
    <property type="protein sequence ID" value="ASN81777.1"/>
    <property type="molecule type" value="Genomic_DNA"/>
</dbReference>
<evidence type="ECO:0000256" key="1">
    <source>
        <dbReference type="ARBA" id="ARBA00007068"/>
    </source>
</evidence>
<dbReference type="CDD" id="cd02253">
    <property type="entry name" value="DmpA"/>
    <property type="match status" value="1"/>
</dbReference>
<proteinExistence type="inferred from homology"/>
<dbReference type="InterPro" id="IPR005321">
    <property type="entry name" value="Peptidase_S58_DmpA"/>
</dbReference>
<accession>A0A221SYQ0</accession>
<dbReference type="RefSeq" id="WP_027464067.1">
    <property type="nucleotide sequence ID" value="NZ_CP021081.1"/>
</dbReference>
<gene>
    <name evidence="3" type="ORF">DFI_12955</name>
</gene>
<dbReference type="Proteomes" id="UP000259030">
    <property type="component" value="Chromosome"/>
</dbReference>
<dbReference type="InterPro" id="IPR016117">
    <property type="entry name" value="ArgJ-like_dom_sf"/>
</dbReference>
<dbReference type="PANTHER" id="PTHR36512:SF3">
    <property type="entry name" value="BLR5678 PROTEIN"/>
    <property type="match status" value="1"/>
</dbReference>
<dbReference type="PANTHER" id="PTHR36512">
    <property type="entry name" value="D-AMINOPEPTIDASE"/>
    <property type="match status" value="1"/>
</dbReference>
<sequence>MNRRGRLRDHGPSVGRLPPGPLNAITDVPDVHVGHLTLLEGDAVRTGVTAILPHGGNVFRERVPAGLAVGNGYGKLAGGTQVQELGELETPLVLTNTLSVAAGLDGVIGWTLEQPGNEAVQSVNPVVGETNDGVLNDIRARVVRPEHVRAALAAARSGPVAEGAVGAGTGTVCFGWKGGIGTASRVVVTDAGAFTLGALVQSNFGGDLTVCGVPVWADLQPPPAAPDGSVMIVLATDAPLSDRNLTRVARRAFLGVGRTGGVMANGSGDYALAFSTAPGVRRVAGTPLLHTSELPNVALTSLFQAAVEATEEAILNSLFTAHTITGTGGRTVQALPVDRVLALTRPA</sequence>
<dbReference type="Pfam" id="PF03576">
    <property type="entry name" value="Peptidase_S58"/>
    <property type="match status" value="1"/>
</dbReference>
<dbReference type="Gene3D" id="3.60.70.12">
    <property type="entry name" value="L-amino peptidase D-ALA esterase/amidase"/>
    <property type="match status" value="1"/>
</dbReference>
<evidence type="ECO:0000256" key="2">
    <source>
        <dbReference type="SAM" id="MobiDB-lite"/>
    </source>
</evidence>
<comment type="similarity">
    <text evidence="1">Belongs to the peptidase S58 family.</text>
</comment>
<keyword evidence="3" id="KW-0645">Protease</keyword>
<organism evidence="3 4">
    <name type="scientific">Deinococcus ficus</name>
    <dbReference type="NCBI Taxonomy" id="317577"/>
    <lineage>
        <taxon>Bacteria</taxon>
        <taxon>Thermotogati</taxon>
        <taxon>Deinococcota</taxon>
        <taxon>Deinococci</taxon>
        <taxon>Deinococcales</taxon>
        <taxon>Deinococcaceae</taxon>
        <taxon>Deinococcus</taxon>
    </lineage>
</organism>
<keyword evidence="4" id="KW-1185">Reference proteome</keyword>
<keyword evidence="3" id="KW-0031">Aminopeptidase</keyword>
<keyword evidence="3" id="KW-0378">Hydrolase</keyword>
<feature type="region of interest" description="Disordered" evidence="2">
    <location>
        <begin position="1"/>
        <end position="22"/>
    </location>
</feature>
<dbReference type="STRING" id="317577.GCA_000419625_01335"/>
<reference evidence="3 4" key="1">
    <citation type="submission" date="2017-05" db="EMBL/GenBank/DDBJ databases">
        <title>The complete genome sequence of Deinococcus ficus isolated from the rhizosphere of the Ficus religiosa L. in Taiwan.</title>
        <authorList>
            <person name="Wu K.-M."/>
            <person name="Liao T.-L."/>
            <person name="Liu Y.-M."/>
            <person name="Young C.-C."/>
            <person name="Tsai S.-F."/>
        </authorList>
    </citation>
    <scope>NUCLEOTIDE SEQUENCE [LARGE SCALE GENOMIC DNA]</scope>
    <source>
        <strain evidence="3 4">CC-FR2-10</strain>
    </source>
</reference>
<dbReference type="AlphaFoldDB" id="A0A221SYQ0"/>
<dbReference type="SUPFAM" id="SSF56266">
    <property type="entry name" value="DmpA/ArgJ-like"/>
    <property type="match status" value="1"/>
</dbReference>
<dbReference type="GO" id="GO:0004177">
    <property type="term" value="F:aminopeptidase activity"/>
    <property type="evidence" value="ECO:0007669"/>
    <property type="project" value="UniProtKB-KW"/>
</dbReference>
<protein>
    <submittedName>
        <fullName evidence="3">Aminopeptidase</fullName>
    </submittedName>
</protein>